<accession>A0A1U7M7Y0</accession>
<dbReference type="PANTHER" id="PTHR38451">
    <property type="entry name" value="TRNA (ADENINE(22)-N(1))-METHYLTRANSFERASE"/>
    <property type="match status" value="1"/>
</dbReference>
<dbReference type="PANTHER" id="PTHR38451:SF1">
    <property type="entry name" value="TRNA (ADENINE(22)-N(1))-METHYLTRANSFERASE"/>
    <property type="match status" value="1"/>
</dbReference>
<dbReference type="Pfam" id="PF12847">
    <property type="entry name" value="Methyltransf_18"/>
    <property type="match status" value="1"/>
</dbReference>
<evidence type="ECO:0000313" key="2">
    <source>
        <dbReference type="Proteomes" id="UP000186112"/>
    </source>
</evidence>
<evidence type="ECO:0000313" key="1">
    <source>
        <dbReference type="EMBL" id="OLS03360.1"/>
    </source>
</evidence>
<dbReference type="GO" id="GO:0032259">
    <property type="term" value="P:methylation"/>
    <property type="evidence" value="ECO:0007669"/>
    <property type="project" value="UniProtKB-KW"/>
</dbReference>
<dbReference type="RefSeq" id="WP_075724964.1">
    <property type="nucleotide sequence ID" value="NZ_LTDM01000008.1"/>
</dbReference>
<proteinExistence type="predicted"/>
<reference evidence="1 2" key="1">
    <citation type="submission" date="2016-02" db="EMBL/GenBank/DDBJ databases">
        <title>Genome sequence of Tissierella creatinophila DSM 6911.</title>
        <authorList>
            <person name="Poehlein A."/>
            <person name="Daniel R."/>
        </authorList>
    </citation>
    <scope>NUCLEOTIDE SEQUENCE [LARGE SCALE GENOMIC DNA]</scope>
    <source>
        <strain evidence="1 2">DSM 6911</strain>
    </source>
</reference>
<dbReference type="GO" id="GO:0160105">
    <property type="term" value="F:tRNA (adenine(22)-N1)-methyltransferase activity"/>
    <property type="evidence" value="ECO:0007669"/>
    <property type="project" value="UniProtKB-EC"/>
</dbReference>
<dbReference type="PIRSF" id="PIRSF018637">
    <property type="entry name" value="TrmK"/>
    <property type="match status" value="1"/>
</dbReference>
<dbReference type="EC" id="2.1.1.217" evidence="1"/>
<dbReference type="EMBL" id="LTDM01000008">
    <property type="protein sequence ID" value="OLS03360.1"/>
    <property type="molecule type" value="Genomic_DNA"/>
</dbReference>
<dbReference type="CDD" id="cd02440">
    <property type="entry name" value="AdoMet_MTases"/>
    <property type="match status" value="1"/>
</dbReference>
<organism evidence="1 2">
    <name type="scientific">Tissierella creatinophila DSM 6911</name>
    <dbReference type="NCBI Taxonomy" id="1123403"/>
    <lineage>
        <taxon>Bacteria</taxon>
        <taxon>Bacillati</taxon>
        <taxon>Bacillota</taxon>
        <taxon>Tissierellia</taxon>
        <taxon>Tissierellales</taxon>
        <taxon>Tissierellaceae</taxon>
        <taxon>Tissierella</taxon>
    </lineage>
</organism>
<dbReference type="SUPFAM" id="SSF53335">
    <property type="entry name" value="S-adenosyl-L-methionine-dependent methyltransferases"/>
    <property type="match status" value="1"/>
</dbReference>
<dbReference type="InterPro" id="IPR029063">
    <property type="entry name" value="SAM-dependent_MTases_sf"/>
</dbReference>
<keyword evidence="1" id="KW-0489">Methyltransferase</keyword>
<dbReference type="Gene3D" id="3.40.50.150">
    <property type="entry name" value="Vaccinia Virus protein VP39"/>
    <property type="match status" value="1"/>
</dbReference>
<gene>
    <name evidence="1" type="primary">trmK</name>
    <name evidence="1" type="ORF">TICRE_05900</name>
</gene>
<keyword evidence="1" id="KW-0808">Transferase</keyword>
<keyword evidence="2" id="KW-1185">Reference proteome</keyword>
<name>A0A1U7M7Y0_TISCR</name>
<dbReference type="InterPro" id="IPR006901">
    <property type="entry name" value="TrmK"/>
</dbReference>
<dbReference type="Proteomes" id="UP000186112">
    <property type="component" value="Unassembled WGS sequence"/>
</dbReference>
<dbReference type="OrthoDB" id="5881184at2"/>
<comment type="caution">
    <text evidence="1">The sequence shown here is derived from an EMBL/GenBank/DDBJ whole genome shotgun (WGS) entry which is preliminary data.</text>
</comment>
<protein>
    <submittedName>
        <fullName evidence="1">tRNA (Adenine(22)-N(1))-methyltransferase</fullName>
        <ecNumber evidence="1">2.1.1.217</ecNumber>
    </submittedName>
</protein>
<dbReference type="AlphaFoldDB" id="A0A1U7M7Y0"/>
<sequence length="231" mass="26853">MNLSDRLIKIAGFIKKNTVVLDVGTDHGYIPIYLIENQISKKIIASDISPDSLNKTIELVKKKGLEKNIDSRLGDGLDVVNPFEVEGVIMAGMGGILIQNILEKNKEVTNSIDYFIFQPMIASKELRQYLSRNKFKIIDEELSKEGDKFYEILYVEKGFENPKEEIYYEISERLIEKKHPLLKEFIENKIKLINSVMEELKDKTNKRSIERYNELKIKTKQYMEVLNQVET</sequence>